<reference evidence="1" key="1">
    <citation type="submission" date="2020-04" db="EMBL/GenBank/DDBJ databases">
        <authorList>
            <person name="Chiriac C."/>
            <person name="Salcher M."/>
            <person name="Ghai R."/>
            <person name="Kavagutti S V."/>
        </authorList>
    </citation>
    <scope>NUCLEOTIDE SEQUENCE</scope>
</reference>
<dbReference type="EMBL" id="LR797475">
    <property type="protein sequence ID" value="CAB4218589.1"/>
    <property type="molecule type" value="Genomic_DNA"/>
</dbReference>
<gene>
    <name evidence="2" type="ORF">UFOVP1603_41</name>
    <name evidence="1" type="ORF">UFOVP833_47</name>
</gene>
<accession>A0A6J5P5S8</accession>
<dbReference type="EMBL" id="LR796770">
    <property type="protein sequence ID" value="CAB4165316.1"/>
    <property type="molecule type" value="Genomic_DNA"/>
</dbReference>
<name>A0A6J5P5S8_9CAUD</name>
<evidence type="ECO:0000313" key="2">
    <source>
        <dbReference type="EMBL" id="CAB4218589.1"/>
    </source>
</evidence>
<sequence>MWINDRGIVYVGDCASGDRKATDGEMAAWSGRPKPPPFPTIAELKAQLDSLAAQIEAMKKE</sequence>
<evidence type="ECO:0000313" key="1">
    <source>
        <dbReference type="EMBL" id="CAB4165316.1"/>
    </source>
</evidence>
<protein>
    <submittedName>
        <fullName evidence="1">Uncharacterized protein</fullName>
    </submittedName>
</protein>
<organism evidence="1">
    <name type="scientific">uncultured Caudovirales phage</name>
    <dbReference type="NCBI Taxonomy" id="2100421"/>
    <lineage>
        <taxon>Viruses</taxon>
        <taxon>Duplodnaviria</taxon>
        <taxon>Heunggongvirae</taxon>
        <taxon>Uroviricota</taxon>
        <taxon>Caudoviricetes</taxon>
        <taxon>Peduoviridae</taxon>
        <taxon>Maltschvirus</taxon>
        <taxon>Maltschvirus maltsch</taxon>
    </lineage>
</organism>
<proteinExistence type="predicted"/>